<proteinExistence type="inferred from homology"/>
<dbReference type="InterPro" id="IPR032042">
    <property type="entry name" value="POT1PC"/>
</dbReference>
<evidence type="ECO:0000259" key="11">
    <source>
        <dbReference type="Pfam" id="PF16686"/>
    </source>
</evidence>
<dbReference type="Pfam" id="PF16686">
    <property type="entry name" value="POT1PC"/>
    <property type="match status" value="1"/>
</dbReference>
<comment type="similarity">
    <text evidence="3">Belongs to the telombin family.</text>
</comment>
<name>A0A9P5PPD8_9AGAR</name>
<comment type="subcellular location">
    <subcellularLocation>
        <location evidence="2">Chromosome</location>
        <location evidence="2">Telomere</location>
    </subcellularLocation>
    <subcellularLocation>
        <location evidence="1">Nucleus</location>
    </subcellularLocation>
</comment>
<feature type="region of interest" description="Disordered" evidence="9">
    <location>
        <begin position="168"/>
        <end position="221"/>
    </location>
</feature>
<feature type="region of interest" description="Disordered" evidence="9">
    <location>
        <begin position="1"/>
        <end position="28"/>
    </location>
</feature>
<dbReference type="SUPFAM" id="SSF50249">
    <property type="entry name" value="Nucleic acid-binding proteins"/>
    <property type="match status" value="2"/>
</dbReference>
<evidence type="ECO:0000256" key="6">
    <source>
        <dbReference type="ARBA" id="ARBA00022895"/>
    </source>
</evidence>
<feature type="region of interest" description="Disordered" evidence="9">
    <location>
        <begin position="715"/>
        <end position="761"/>
    </location>
</feature>
<organism evidence="12 13">
    <name type="scientific">Rhodocollybia butyracea</name>
    <dbReference type="NCBI Taxonomy" id="206335"/>
    <lineage>
        <taxon>Eukaryota</taxon>
        <taxon>Fungi</taxon>
        <taxon>Dikarya</taxon>
        <taxon>Basidiomycota</taxon>
        <taxon>Agaricomycotina</taxon>
        <taxon>Agaricomycetes</taxon>
        <taxon>Agaricomycetidae</taxon>
        <taxon>Agaricales</taxon>
        <taxon>Marasmiineae</taxon>
        <taxon>Omphalotaceae</taxon>
        <taxon>Rhodocollybia</taxon>
    </lineage>
</organism>
<dbReference type="InterPro" id="IPR012340">
    <property type="entry name" value="NA-bd_OB-fold"/>
</dbReference>
<dbReference type="GO" id="GO:0010521">
    <property type="term" value="F:telomerase inhibitor activity"/>
    <property type="evidence" value="ECO:0007669"/>
    <property type="project" value="TreeGrafter"/>
</dbReference>
<dbReference type="GO" id="GO:0016233">
    <property type="term" value="P:telomere capping"/>
    <property type="evidence" value="ECO:0007669"/>
    <property type="project" value="TreeGrafter"/>
</dbReference>
<dbReference type="InterPro" id="IPR028389">
    <property type="entry name" value="POT1"/>
</dbReference>
<dbReference type="PANTHER" id="PTHR14513:SF0">
    <property type="entry name" value="PROTECTION OF TELOMERES PROTEIN 1"/>
    <property type="match status" value="1"/>
</dbReference>
<dbReference type="GO" id="GO:0098505">
    <property type="term" value="F:G-rich strand telomeric DNA binding"/>
    <property type="evidence" value="ECO:0007669"/>
    <property type="project" value="TreeGrafter"/>
</dbReference>
<keyword evidence="8" id="KW-0539">Nucleus</keyword>
<gene>
    <name evidence="12" type="ORF">BDP27DRAFT_1328565</name>
</gene>
<feature type="compositionally biased region" description="Basic and acidic residues" evidence="9">
    <location>
        <begin position="1"/>
        <end position="14"/>
    </location>
</feature>
<dbReference type="EMBL" id="JADNRY010000071">
    <property type="protein sequence ID" value="KAF9067553.1"/>
    <property type="molecule type" value="Genomic_DNA"/>
</dbReference>
<evidence type="ECO:0000256" key="9">
    <source>
        <dbReference type="SAM" id="MobiDB-lite"/>
    </source>
</evidence>
<reference evidence="12" key="1">
    <citation type="submission" date="2020-11" db="EMBL/GenBank/DDBJ databases">
        <authorList>
            <consortium name="DOE Joint Genome Institute"/>
            <person name="Ahrendt S."/>
            <person name="Riley R."/>
            <person name="Andreopoulos W."/>
            <person name="Labutti K."/>
            <person name="Pangilinan J."/>
            <person name="Ruiz-Duenas F.J."/>
            <person name="Barrasa J.M."/>
            <person name="Sanchez-Garcia M."/>
            <person name="Camarero S."/>
            <person name="Miyauchi S."/>
            <person name="Serrano A."/>
            <person name="Linde D."/>
            <person name="Babiker R."/>
            <person name="Drula E."/>
            <person name="Ayuso-Fernandez I."/>
            <person name="Pacheco R."/>
            <person name="Padilla G."/>
            <person name="Ferreira P."/>
            <person name="Barriuso J."/>
            <person name="Kellner H."/>
            <person name="Castanera R."/>
            <person name="Alfaro M."/>
            <person name="Ramirez L."/>
            <person name="Pisabarro A.G."/>
            <person name="Kuo A."/>
            <person name="Tritt A."/>
            <person name="Lipzen A."/>
            <person name="He G."/>
            <person name="Yan M."/>
            <person name="Ng V."/>
            <person name="Cullen D."/>
            <person name="Martin F."/>
            <person name="Rosso M.-N."/>
            <person name="Henrissat B."/>
            <person name="Hibbett D."/>
            <person name="Martinez A.T."/>
            <person name="Grigoriev I.V."/>
        </authorList>
    </citation>
    <scope>NUCLEOTIDE SEQUENCE</scope>
    <source>
        <strain evidence="12">AH 40177</strain>
    </source>
</reference>
<evidence type="ECO:0000256" key="5">
    <source>
        <dbReference type="ARBA" id="ARBA00022454"/>
    </source>
</evidence>
<dbReference type="PANTHER" id="PTHR14513">
    <property type="entry name" value="PROTECTION OF TELOMERES 1"/>
    <property type="match status" value="1"/>
</dbReference>
<keyword evidence="6" id="KW-0779">Telomere</keyword>
<evidence type="ECO:0000256" key="2">
    <source>
        <dbReference type="ARBA" id="ARBA00004574"/>
    </source>
</evidence>
<dbReference type="GO" id="GO:0000783">
    <property type="term" value="C:nuclear telomere cap complex"/>
    <property type="evidence" value="ECO:0007669"/>
    <property type="project" value="TreeGrafter"/>
</dbReference>
<feature type="compositionally biased region" description="Basic and acidic residues" evidence="9">
    <location>
        <begin position="185"/>
        <end position="197"/>
    </location>
</feature>
<dbReference type="OrthoDB" id="2186770at2759"/>
<accession>A0A9P5PPD8</accession>
<evidence type="ECO:0000256" key="3">
    <source>
        <dbReference type="ARBA" id="ARBA00008442"/>
    </source>
</evidence>
<keyword evidence="7" id="KW-0238">DNA-binding</keyword>
<evidence type="ECO:0000256" key="7">
    <source>
        <dbReference type="ARBA" id="ARBA00023125"/>
    </source>
</evidence>
<keyword evidence="13" id="KW-1185">Reference proteome</keyword>
<dbReference type="Gene3D" id="2.40.50.140">
    <property type="entry name" value="Nucleic acid-binding proteins"/>
    <property type="match status" value="3"/>
</dbReference>
<protein>
    <recommendedName>
        <fullName evidence="4">Protection of telomeres protein 1</fullName>
    </recommendedName>
</protein>
<dbReference type="AlphaFoldDB" id="A0A9P5PPD8"/>
<evidence type="ECO:0000259" key="10">
    <source>
        <dbReference type="Pfam" id="PF02765"/>
    </source>
</evidence>
<dbReference type="InterPro" id="IPR011564">
    <property type="entry name" value="Telomer_end-bd_POT1/Cdc13"/>
</dbReference>
<feature type="domain" description="Telomeric single stranded DNA binding POT1/Cdc13" evidence="10">
    <location>
        <begin position="262"/>
        <end position="413"/>
    </location>
</feature>
<comment type="caution">
    <text evidence="12">The sequence shown here is derived from an EMBL/GenBank/DDBJ whole genome shotgun (WGS) entry which is preliminary data.</text>
</comment>
<evidence type="ECO:0000256" key="1">
    <source>
        <dbReference type="ARBA" id="ARBA00004123"/>
    </source>
</evidence>
<dbReference type="Pfam" id="PF02765">
    <property type="entry name" value="POT1"/>
    <property type="match status" value="1"/>
</dbReference>
<sequence>MKRRNTDDNTEEPRKRKKTSIPGPGTDLFDFPEHQRYVSSIFHEKLDKKLGYIVGTISIVFSDKGEDLGFVIQAEDSLLGDKTARVEIMFGKCCATKLRNRQVKFSPADKIFLSLQGCTQIKSGKLANAAVGTMRYDERVLMKSVPKGGAREVVVDLWGSKAFQPSTSTDAGWFDPPDDPSGEEPSVKELSKQERRNMRAGLHNEKKKQSKAQIPKASASIQQAVVPPSAQLLAPPKPLTESLEGPLSLQAGCRCDTLHLASLEEAKSKGSHTIAAVVYADSAITTTVTGDDTITLQLVDPSNRKLSDNSHCLNYSMKAIFFAKSQPDQLPHSQVDGVNAGDIVVLSDVKTRDYNGGTNLTGFKNSFKWAIFDLNCNLTHGTNVPRDASAIQRTLFKRNDQKLLDYCSKLREWWKAIEQKRKEVQGEVHQVVTPPPERTARPFLLIKDATPHTLSNGYFNCIAEIVHKHKPDQACYSLYVTDYTSNESAPTYEADWCPPGLSQSILRVELWDQSYSLGERMEVGEIYSFKNIRMRSANNGTYEAKMQEKKISKLDPSYASGNIAFQGFLERKTKWAAKHKIEEQVVQLKFRRIEEICLKDRFNCIMEILYVLPNSSGVNVYATDYTSNELLPDPDLEFASFDHLDQRVFKVVLRDSQAERGKNLIPGDICVFQKVVFKCMEQQNEKLVKLLDPKAPNHKKLMGDLEIRKIKLLGKKSPFTSPPPTQSESGSRSGSPCKPETASTAPVPRPETSNRSSASAPRAGRLCTSVSQLESCDASIVPFQIFARAIFIKPLKLQDYARAFCDNCKRFIPARQKACVLCDDTDHDFVHYKYQFNVWIVEDEGEHPGMPLEVYDDALFLKDMPRVNLSQNPKALKMFQQWFETFAGNLLEYQADRLKEVEARELKSPLIGFEGYRYVREEDGKQICRLISCKHPDP</sequence>
<evidence type="ECO:0000313" key="13">
    <source>
        <dbReference type="Proteomes" id="UP000772434"/>
    </source>
</evidence>
<keyword evidence="5" id="KW-0158">Chromosome</keyword>
<evidence type="ECO:0000256" key="8">
    <source>
        <dbReference type="ARBA" id="ARBA00023242"/>
    </source>
</evidence>
<evidence type="ECO:0000256" key="4">
    <source>
        <dbReference type="ARBA" id="ARBA00015253"/>
    </source>
</evidence>
<feature type="domain" description="Protection of telomeres protein 1 ssDNA-binding" evidence="11">
    <location>
        <begin position="456"/>
        <end position="573"/>
    </location>
</feature>
<dbReference type="GO" id="GO:0032210">
    <property type="term" value="P:regulation of telomere maintenance via telomerase"/>
    <property type="evidence" value="ECO:0007669"/>
    <property type="project" value="TreeGrafter"/>
</dbReference>
<dbReference type="Proteomes" id="UP000772434">
    <property type="component" value="Unassembled WGS sequence"/>
</dbReference>
<evidence type="ECO:0000313" key="12">
    <source>
        <dbReference type="EMBL" id="KAF9067553.1"/>
    </source>
</evidence>